<dbReference type="Pfam" id="PF03275">
    <property type="entry name" value="GLF"/>
    <property type="match status" value="1"/>
</dbReference>
<name>A0A8D9VUC5_LIMRT</name>
<dbReference type="SUPFAM" id="SSF54373">
    <property type="entry name" value="FAD-linked reductases, C-terminal domain"/>
    <property type="match status" value="1"/>
</dbReference>
<dbReference type="InterPro" id="IPR015899">
    <property type="entry name" value="UDP-GalPyranose_mutase_C"/>
</dbReference>
<organism evidence="7 8">
    <name type="scientific">Limosilactobacillus reuteri CF48-3A</name>
    <dbReference type="NCBI Taxonomy" id="525341"/>
    <lineage>
        <taxon>Bacteria</taxon>
        <taxon>Bacillati</taxon>
        <taxon>Bacillota</taxon>
        <taxon>Bacilli</taxon>
        <taxon>Lactobacillales</taxon>
        <taxon>Lactobacillaceae</taxon>
        <taxon>Limosilactobacillus</taxon>
    </lineage>
</organism>
<protein>
    <submittedName>
        <fullName evidence="7">UDP-galactopyranose mutase</fullName>
        <ecNumber evidence="7">5.4.99.9</ecNumber>
    </submittedName>
</protein>
<evidence type="ECO:0000256" key="5">
    <source>
        <dbReference type="ARBA" id="ARBA00023235"/>
    </source>
</evidence>
<evidence type="ECO:0000313" key="8">
    <source>
        <dbReference type="Proteomes" id="UP000003419"/>
    </source>
</evidence>
<evidence type="ECO:0000256" key="1">
    <source>
        <dbReference type="ARBA" id="ARBA00001974"/>
    </source>
</evidence>
<evidence type="ECO:0000256" key="2">
    <source>
        <dbReference type="ARBA" id="ARBA00009321"/>
    </source>
</evidence>
<keyword evidence="4" id="KW-0274">FAD</keyword>
<evidence type="ECO:0000256" key="4">
    <source>
        <dbReference type="ARBA" id="ARBA00022827"/>
    </source>
</evidence>
<gene>
    <name evidence="7" type="primary">glf</name>
    <name evidence="7" type="ORF">HMPREF0534_0572</name>
</gene>
<dbReference type="Pfam" id="PF13450">
    <property type="entry name" value="NAD_binding_8"/>
    <property type="match status" value="1"/>
</dbReference>
<keyword evidence="3" id="KW-0285">Flavoprotein</keyword>
<dbReference type="NCBIfam" id="TIGR00031">
    <property type="entry name" value="UDP-GALP_mutase"/>
    <property type="match status" value="1"/>
</dbReference>
<dbReference type="Gene3D" id="3.40.50.720">
    <property type="entry name" value="NAD(P)-binding Rossmann-like Domain"/>
    <property type="match status" value="3"/>
</dbReference>
<dbReference type="SUPFAM" id="SSF51971">
    <property type="entry name" value="Nucleotide-binding domain"/>
    <property type="match status" value="1"/>
</dbReference>
<dbReference type="InterPro" id="IPR004379">
    <property type="entry name" value="UDP-GALP_mutase"/>
</dbReference>
<evidence type="ECO:0000259" key="6">
    <source>
        <dbReference type="Pfam" id="PF03275"/>
    </source>
</evidence>
<dbReference type="PANTHER" id="PTHR21197:SF0">
    <property type="entry name" value="UDP-GALACTOPYRANOSE MUTASE"/>
    <property type="match status" value="1"/>
</dbReference>
<dbReference type="EC" id="5.4.99.9" evidence="7"/>
<dbReference type="GO" id="GO:0050660">
    <property type="term" value="F:flavin adenine dinucleotide binding"/>
    <property type="evidence" value="ECO:0007669"/>
    <property type="project" value="TreeGrafter"/>
</dbReference>
<dbReference type="GO" id="GO:0005829">
    <property type="term" value="C:cytosol"/>
    <property type="evidence" value="ECO:0007669"/>
    <property type="project" value="TreeGrafter"/>
</dbReference>
<proteinExistence type="inferred from homology"/>
<accession>A0A8D9VUC5</accession>
<dbReference type="FunFam" id="3.40.50.720:FF:000397">
    <property type="entry name" value="UDP-galactopyranose mutase"/>
    <property type="match status" value="1"/>
</dbReference>
<reference evidence="7 8" key="1">
    <citation type="submission" date="2009-01" db="EMBL/GenBank/DDBJ databases">
        <authorList>
            <person name="Qin X."/>
            <person name="Bachman B."/>
            <person name="Battles P."/>
            <person name="Bell A."/>
            <person name="Bess C."/>
            <person name="Bickham C."/>
            <person name="Chaboub L."/>
            <person name="Chen D."/>
            <person name="Coyle M."/>
            <person name="Deiros D.R."/>
            <person name="Dinh H."/>
            <person name="Forbes L."/>
            <person name="Fowler G."/>
            <person name="Francisco L."/>
            <person name="Fu Q."/>
            <person name="Gubbala S."/>
            <person name="Hale W."/>
            <person name="Han Y."/>
            <person name="Hemphill L."/>
            <person name="Highlander S.K."/>
            <person name="Hirani K."/>
            <person name="Hogues M."/>
            <person name="Jackson L."/>
            <person name="Jakkamsetti A."/>
            <person name="Javaid M."/>
            <person name="Jiang H."/>
            <person name="Korchina V."/>
            <person name="Kovar C."/>
            <person name="Lara F."/>
            <person name="Lee S."/>
            <person name="Mata R."/>
            <person name="Mathew T."/>
            <person name="Moen C."/>
            <person name="Morales K."/>
            <person name="Munidasa M."/>
            <person name="Nazareth L."/>
            <person name="Ngo R."/>
            <person name="Nguyen L."/>
            <person name="Okwuonu G."/>
            <person name="Ongeri F."/>
            <person name="Patil S."/>
            <person name="Petrosino J."/>
            <person name="Pham C."/>
            <person name="Pham P."/>
            <person name="Pu L.-L."/>
            <person name="Puazo M."/>
            <person name="Raj R."/>
            <person name="Reid J."/>
            <person name="Rouhana J."/>
            <person name="Saada N."/>
            <person name="Shang Y."/>
            <person name="Simmons D."/>
            <person name="Thornton R."/>
            <person name="Warren J."/>
            <person name="Weissenberger G."/>
            <person name="Zhang J."/>
            <person name="Zhang L."/>
            <person name="Zhou C."/>
            <person name="Zhu D."/>
            <person name="Muzny D."/>
            <person name="Worley K."/>
            <person name="Gibbs R."/>
        </authorList>
    </citation>
    <scope>NUCLEOTIDE SEQUENCE [LARGE SCALE GENOMIC DNA]</scope>
    <source>
        <strain evidence="7 8">CF48-3A</strain>
    </source>
</reference>
<dbReference type="EMBL" id="ACHG01000056">
    <property type="protein sequence ID" value="EEI66118.1"/>
    <property type="molecule type" value="Genomic_DNA"/>
</dbReference>
<evidence type="ECO:0000256" key="3">
    <source>
        <dbReference type="ARBA" id="ARBA00022630"/>
    </source>
</evidence>
<feature type="domain" description="UDP-galactopyranose mutase C-terminal" evidence="6">
    <location>
        <begin position="152"/>
        <end position="357"/>
    </location>
</feature>
<evidence type="ECO:0000313" key="7">
    <source>
        <dbReference type="EMBL" id="EEI66118.1"/>
    </source>
</evidence>
<comment type="caution">
    <text evidence="7">The sequence shown here is derived from an EMBL/GenBank/DDBJ whole genome shotgun (WGS) entry which is preliminary data.</text>
</comment>
<dbReference type="PANTHER" id="PTHR21197">
    <property type="entry name" value="UDP-GALACTOPYRANOSE MUTASE"/>
    <property type="match status" value="1"/>
</dbReference>
<comment type="cofactor">
    <cofactor evidence="1">
        <name>FAD</name>
        <dbReference type="ChEBI" id="CHEBI:57692"/>
    </cofactor>
</comment>
<dbReference type="GO" id="GO:0008767">
    <property type="term" value="F:UDP-galactopyranose mutase activity"/>
    <property type="evidence" value="ECO:0007669"/>
    <property type="project" value="UniProtKB-EC"/>
</dbReference>
<dbReference type="Proteomes" id="UP000003419">
    <property type="component" value="Unassembled WGS sequence"/>
</dbReference>
<comment type="similarity">
    <text evidence="2">Belongs to the UDP-galactopyranose/dTDP-fucopyranose mutase family.</text>
</comment>
<keyword evidence="5 7" id="KW-0413">Isomerase</keyword>
<dbReference type="AlphaFoldDB" id="A0A8D9VUC5"/>
<sequence length="376" mass="44009">MERTMKKYDYLVVGAGLFGATFAYEAAKRGKRVKVIEKRDHIAGNIYTKEIDGIQVHQYGAHIFHTSNKEVWDYVNRFAEFNRYTNSPVANYKGEMYNLPFNMNTFSQMWGVRTPAEAMAKINEQRQEMAGKEPQNLEEQAISLIGRDIYEKLIKGYTEKQWGQKATELPAFIIRRLPVRLVYDNNYFNDTYQGIPVGGYTQIVEKMLDSDLIDVETGVDFFDKKDEYLKNYPKIVFTGMIDQFFDYQLGELQYRSLHFETEEKNVGNYQGNAVINYTDAETPYTRIIEHKHFEFGKGDKDKTVITREYPADWHRGDEPYYPINNQRNNELYKQYAKLASEKANNVIFGGRLGQYRYYNMDQVLHAALTAVNKEFD</sequence>